<evidence type="ECO:0000313" key="3">
    <source>
        <dbReference type="Proteomes" id="UP000062788"/>
    </source>
</evidence>
<dbReference type="Proteomes" id="UP000062788">
    <property type="component" value="Unassembled WGS sequence"/>
</dbReference>
<keyword evidence="3" id="KW-1185">Reference proteome</keyword>
<keyword evidence="1" id="KW-0812">Transmembrane</keyword>
<sequence length="112" mass="12794">MRCVVRSMLKCLGYLLLLFVIVLMALAALLVYVRTYDGGGGVCPDMDKSKIEVHIRDYAHGKFPRADLAFNEEFSYMSDLAQWKVPYYVDGYRYVVKMNCAGYILDDVGPYN</sequence>
<keyword evidence="1" id="KW-0472">Membrane</keyword>
<keyword evidence="1" id="KW-1133">Transmembrane helix</keyword>
<organism evidence="2 3">
    <name type="scientific">Burkholderia singularis</name>
    <dbReference type="NCBI Taxonomy" id="1503053"/>
    <lineage>
        <taxon>Bacteria</taxon>
        <taxon>Pseudomonadati</taxon>
        <taxon>Pseudomonadota</taxon>
        <taxon>Betaproteobacteria</taxon>
        <taxon>Burkholderiales</taxon>
        <taxon>Burkholderiaceae</taxon>
        <taxon>Burkholderia</taxon>
        <taxon>pseudomallei group</taxon>
    </lineage>
</organism>
<evidence type="ECO:0000313" key="2">
    <source>
        <dbReference type="EMBL" id="KVE27288.1"/>
    </source>
</evidence>
<gene>
    <name evidence="2" type="ORF">WS67_12400</name>
</gene>
<name>A0A103E2U0_9BURK</name>
<feature type="transmembrane region" description="Helical" evidence="1">
    <location>
        <begin position="12"/>
        <end position="33"/>
    </location>
</feature>
<dbReference type="AlphaFoldDB" id="A0A103E2U0"/>
<comment type="caution">
    <text evidence="2">The sequence shown here is derived from an EMBL/GenBank/DDBJ whole genome shotgun (WGS) entry which is preliminary data.</text>
</comment>
<protein>
    <submittedName>
        <fullName evidence="2">Uncharacterized protein</fullName>
    </submittedName>
</protein>
<reference evidence="2 3" key="1">
    <citation type="submission" date="2015-11" db="EMBL/GenBank/DDBJ databases">
        <title>Expanding the genomic diversity of Burkholderia species for the development of highly accurate diagnostics.</title>
        <authorList>
            <person name="Sahl J."/>
            <person name="Keim P."/>
            <person name="Wagner D."/>
        </authorList>
    </citation>
    <scope>NUCLEOTIDE SEQUENCE [LARGE SCALE GENOMIC DNA]</scope>
    <source>
        <strain evidence="2 3">TSV85</strain>
    </source>
</reference>
<evidence type="ECO:0000256" key="1">
    <source>
        <dbReference type="SAM" id="Phobius"/>
    </source>
</evidence>
<accession>A0A103E2U0</accession>
<proteinExistence type="predicted"/>
<dbReference type="EMBL" id="LOWA01000031">
    <property type="protein sequence ID" value="KVE27288.1"/>
    <property type="molecule type" value="Genomic_DNA"/>
</dbReference>